<dbReference type="Proteomes" id="UP000464086">
    <property type="component" value="Chromosome"/>
</dbReference>
<sequence>MSRIFKNGWFERFARKERIADAALREAVERAESGLVDADLGSGVIKQRVARTGQGKSGGYRTLLLFRQGDRAIFAFGFAKAKQANISKADLALLRKAAIEALEWSGEELDRLVASGTLVEIDHGNDDEG</sequence>
<gene>
    <name evidence="1" type="ORF">GS397_01870</name>
</gene>
<dbReference type="InterPro" id="IPR009387">
    <property type="entry name" value="HigB-2"/>
</dbReference>
<dbReference type="EMBL" id="CP047218">
    <property type="protein sequence ID" value="QHD70186.1"/>
    <property type="molecule type" value="Genomic_DNA"/>
</dbReference>
<name>A0A6P1GNI7_SPHYA</name>
<accession>A0A6P1GNI7</accession>
<evidence type="ECO:0000313" key="2">
    <source>
        <dbReference type="Proteomes" id="UP000464086"/>
    </source>
</evidence>
<dbReference type="Pfam" id="PF06296">
    <property type="entry name" value="RelE"/>
    <property type="match status" value="1"/>
</dbReference>
<evidence type="ECO:0000313" key="1">
    <source>
        <dbReference type="EMBL" id="QHD70186.1"/>
    </source>
</evidence>
<proteinExistence type="predicted"/>
<reference evidence="1 2" key="1">
    <citation type="submission" date="2019-12" db="EMBL/GenBank/DDBJ databases">
        <title>Functional and genomic insights into the Sphingobium yanoikuyae YC-JY1, a bacterium efficiently degrading bisphenol A.</title>
        <authorList>
            <person name="Jia Y."/>
            <person name="Li X."/>
            <person name="Wang J."/>
            <person name="Eltoukhy A."/>
            <person name="Lamraoui I."/>
            <person name="Yan Y."/>
        </authorList>
    </citation>
    <scope>NUCLEOTIDE SEQUENCE [LARGE SCALE GENOMIC DNA]</scope>
    <source>
        <strain evidence="1 2">YC-JY1</strain>
    </source>
</reference>
<dbReference type="PIRSF" id="PIRSF018634">
    <property type="entry name" value="UCP018634"/>
    <property type="match status" value="1"/>
</dbReference>
<protein>
    <submittedName>
        <fullName evidence="1">Type II toxin-antitoxin system RelE/ParE family toxin</fullName>
    </submittedName>
</protein>
<organism evidence="1 2">
    <name type="scientific">Sphingobium yanoikuyae</name>
    <name type="common">Sphingomonas yanoikuyae</name>
    <dbReference type="NCBI Taxonomy" id="13690"/>
    <lineage>
        <taxon>Bacteria</taxon>
        <taxon>Pseudomonadati</taxon>
        <taxon>Pseudomonadota</taxon>
        <taxon>Alphaproteobacteria</taxon>
        <taxon>Sphingomonadales</taxon>
        <taxon>Sphingomonadaceae</taxon>
        <taxon>Sphingobium</taxon>
    </lineage>
</organism>
<dbReference type="AlphaFoldDB" id="A0A6P1GNI7"/>